<name>A0A2T2YF03_9BACT</name>
<evidence type="ECO:0000313" key="2">
    <source>
        <dbReference type="Proteomes" id="UP000240357"/>
    </source>
</evidence>
<protein>
    <submittedName>
        <fullName evidence="1">Uncharacterized protein</fullName>
    </submittedName>
</protein>
<comment type="caution">
    <text evidence="1">The sequence shown here is derived from an EMBL/GenBank/DDBJ whole genome shotgun (WGS) entry which is preliminary data.</text>
</comment>
<gene>
    <name evidence="1" type="ORF">AHMF7605_11420</name>
</gene>
<sequence>MAIFQLFSHSFPAQIFPITPNYQLNGVVPVICTMYGIGIVASIRLKVAFLLDKALWFILEVIYIKLSNYLANRPFSFKSHSRLDLQIFLGFILASRKAFRSI</sequence>
<evidence type="ECO:0000313" key="1">
    <source>
        <dbReference type="EMBL" id="PSR54087.1"/>
    </source>
</evidence>
<keyword evidence="2" id="KW-1185">Reference proteome</keyword>
<dbReference type="EMBL" id="PYFT01000001">
    <property type="protein sequence ID" value="PSR54087.1"/>
    <property type="molecule type" value="Genomic_DNA"/>
</dbReference>
<dbReference type="AlphaFoldDB" id="A0A2T2YF03"/>
<proteinExistence type="predicted"/>
<organism evidence="1 2">
    <name type="scientific">Adhaeribacter arboris</name>
    <dbReference type="NCBI Taxonomy" id="2072846"/>
    <lineage>
        <taxon>Bacteria</taxon>
        <taxon>Pseudomonadati</taxon>
        <taxon>Bacteroidota</taxon>
        <taxon>Cytophagia</taxon>
        <taxon>Cytophagales</taxon>
        <taxon>Hymenobacteraceae</taxon>
        <taxon>Adhaeribacter</taxon>
    </lineage>
</organism>
<accession>A0A2T2YF03</accession>
<reference evidence="1 2" key="1">
    <citation type="submission" date="2018-03" db="EMBL/GenBank/DDBJ databases">
        <title>Adhaeribacter sp. HMF7605 Genome sequencing and assembly.</title>
        <authorList>
            <person name="Kang H."/>
            <person name="Kang J."/>
            <person name="Cha I."/>
            <person name="Kim H."/>
            <person name="Joh K."/>
        </authorList>
    </citation>
    <scope>NUCLEOTIDE SEQUENCE [LARGE SCALE GENOMIC DNA]</scope>
    <source>
        <strain evidence="1 2">HMF7605</strain>
    </source>
</reference>
<dbReference type="Proteomes" id="UP000240357">
    <property type="component" value="Unassembled WGS sequence"/>
</dbReference>